<gene>
    <name evidence="3" type="ORF">AYI68_g3188</name>
    <name evidence="2" type="ORF">AYI68_g7035</name>
</gene>
<evidence type="ECO:0000256" key="1">
    <source>
        <dbReference type="SAM" id="MobiDB-lite"/>
    </source>
</evidence>
<keyword evidence="4" id="KW-1185">Reference proteome</keyword>
<dbReference type="EMBL" id="LSSL01005330">
    <property type="protein sequence ID" value="OLY78908.1"/>
    <property type="molecule type" value="Genomic_DNA"/>
</dbReference>
<feature type="region of interest" description="Disordered" evidence="1">
    <location>
        <begin position="1"/>
        <end position="48"/>
    </location>
</feature>
<organism evidence="3 4">
    <name type="scientific">Smittium mucronatum</name>
    <dbReference type="NCBI Taxonomy" id="133383"/>
    <lineage>
        <taxon>Eukaryota</taxon>
        <taxon>Fungi</taxon>
        <taxon>Fungi incertae sedis</taxon>
        <taxon>Zoopagomycota</taxon>
        <taxon>Kickxellomycotina</taxon>
        <taxon>Harpellomycetes</taxon>
        <taxon>Harpellales</taxon>
        <taxon>Legeriomycetaceae</taxon>
        <taxon>Smittium</taxon>
    </lineage>
</organism>
<feature type="compositionally biased region" description="Basic and acidic residues" evidence="1">
    <location>
        <begin position="8"/>
        <end position="21"/>
    </location>
</feature>
<dbReference type="EMBL" id="LSSL01001326">
    <property type="protein sequence ID" value="OLY82686.1"/>
    <property type="molecule type" value="Genomic_DNA"/>
</dbReference>
<comment type="caution">
    <text evidence="3">The sequence shown here is derived from an EMBL/GenBank/DDBJ whole genome shotgun (WGS) entry which is preliminary data.</text>
</comment>
<feature type="compositionally biased region" description="Basic residues" evidence="1">
    <location>
        <begin position="22"/>
        <end position="32"/>
    </location>
</feature>
<name>A0A1R0H0M5_9FUNG</name>
<accession>A0A1R0H0M5</accession>
<evidence type="ECO:0000313" key="2">
    <source>
        <dbReference type="EMBL" id="OLY78908.1"/>
    </source>
</evidence>
<evidence type="ECO:0000313" key="4">
    <source>
        <dbReference type="Proteomes" id="UP000187455"/>
    </source>
</evidence>
<proteinExistence type="predicted"/>
<dbReference type="AlphaFoldDB" id="A0A1R0H0M5"/>
<dbReference type="Proteomes" id="UP000187455">
    <property type="component" value="Unassembled WGS sequence"/>
</dbReference>
<sequence>MSSVNKSDATRPVKRVREMGKAHYRNAARRGSVKFNSHSNPTKKAYADINNSESKNLLKYNKPDGTENVEVSIRNLLDGTPQQKLKKLCSMGSDKKVGMSWVQFRDKGRGFFEAAKSISKNLPNLYFNMQEDFKARTTYFVFHSISDAHQLMEKYIM</sequence>
<protein>
    <submittedName>
        <fullName evidence="3">Uncharacterized protein</fullName>
    </submittedName>
</protein>
<evidence type="ECO:0000313" key="3">
    <source>
        <dbReference type="EMBL" id="OLY82686.1"/>
    </source>
</evidence>
<reference evidence="3 4" key="1">
    <citation type="journal article" date="2016" name="Mol. Biol. Evol.">
        <title>Genome-Wide Survey of Gut Fungi (Harpellales) Reveals the First Horizontally Transferred Ubiquitin Gene from a Mosquito Host.</title>
        <authorList>
            <person name="Wang Y."/>
            <person name="White M.M."/>
            <person name="Kvist S."/>
            <person name="Moncalvo J.M."/>
        </authorList>
    </citation>
    <scope>NUCLEOTIDE SEQUENCE [LARGE SCALE GENOMIC DNA]</scope>
    <source>
        <strain evidence="3 4">ALG-7-W6</strain>
    </source>
</reference>
<reference evidence="3" key="2">
    <citation type="submission" date="2017-01" db="EMBL/GenBank/DDBJ databases">
        <authorList>
            <person name="Mah S.A."/>
            <person name="Swanson W.J."/>
            <person name="Moy G.W."/>
            <person name="Vacquier V.D."/>
        </authorList>
    </citation>
    <scope>NUCLEOTIDE SEQUENCE</scope>
    <source>
        <strain evidence="3">ALG-7-W6</strain>
    </source>
</reference>